<dbReference type="Pfam" id="PF07717">
    <property type="entry name" value="OB_NTP_bind"/>
    <property type="match status" value="1"/>
</dbReference>
<dbReference type="Pfam" id="PF21010">
    <property type="entry name" value="HA2_C"/>
    <property type="match status" value="1"/>
</dbReference>
<keyword evidence="6" id="KW-0067">ATP-binding</keyword>
<evidence type="ECO:0000256" key="3">
    <source>
        <dbReference type="ARBA" id="ARBA00022741"/>
    </source>
</evidence>
<dbReference type="SUPFAM" id="SSF54768">
    <property type="entry name" value="dsRNA-binding domain-like"/>
    <property type="match status" value="1"/>
</dbReference>
<dbReference type="AlphaFoldDB" id="A0AA88HGS9"/>
<feature type="domain" description="Helicase ATP-binding" evidence="10">
    <location>
        <begin position="339"/>
        <end position="505"/>
    </location>
</feature>
<dbReference type="Gene3D" id="3.40.50.300">
    <property type="entry name" value="P-loop containing nucleotide triphosphate hydrolases"/>
    <property type="match status" value="2"/>
</dbReference>
<dbReference type="FunFam" id="3.30.160.20:FF:000028">
    <property type="entry name" value="ATP-dependent RNA helicase A"/>
    <property type="match status" value="1"/>
</dbReference>
<dbReference type="Pfam" id="PF00271">
    <property type="entry name" value="Helicase_C"/>
    <property type="match status" value="1"/>
</dbReference>
<dbReference type="InterPro" id="IPR002464">
    <property type="entry name" value="DNA/RNA_helicase_DEAH_CS"/>
</dbReference>
<organism evidence="12 13">
    <name type="scientific">Artemia franciscana</name>
    <name type="common">Brine shrimp</name>
    <name type="synonym">Artemia sanfranciscana</name>
    <dbReference type="NCBI Taxonomy" id="6661"/>
    <lineage>
        <taxon>Eukaryota</taxon>
        <taxon>Metazoa</taxon>
        <taxon>Ecdysozoa</taxon>
        <taxon>Arthropoda</taxon>
        <taxon>Crustacea</taxon>
        <taxon>Branchiopoda</taxon>
        <taxon>Anostraca</taxon>
        <taxon>Artemiidae</taxon>
        <taxon>Artemia</taxon>
    </lineage>
</organism>
<dbReference type="InterPro" id="IPR001650">
    <property type="entry name" value="Helicase_C-like"/>
</dbReference>
<dbReference type="InterPro" id="IPR011709">
    <property type="entry name" value="DEAD-box_helicase_OB_fold"/>
</dbReference>
<name>A0AA88HGS9_ARTSF</name>
<dbReference type="GO" id="GO:0050684">
    <property type="term" value="P:regulation of mRNA processing"/>
    <property type="evidence" value="ECO:0007669"/>
    <property type="project" value="TreeGrafter"/>
</dbReference>
<evidence type="ECO:0000256" key="5">
    <source>
        <dbReference type="ARBA" id="ARBA00022806"/>
    </source>
</evidence>
<feature type="domain" description="DRBM" evidence="9">
    <location>
        <begin position="121"/>
        <end position="193"/>
    </location>
</feature>
<dbReference type="PROSITE" id="PS51192">
    <property type="entry name" value="HELICASE_ATP_BIND_1"/>
    <property type="match status" value="1"/>
</dbReference>
<keyword evidence="13" id="KW-1185">Reference proteome</keyword>
<sequence>MILGNSTNKKDAQANACQDFVNYLVRQGKVDPKDLPEGTVAPDAVPVPGSQPSGQPGTDLGLGRPMFREGFGPQQMGEAYQPYGRPVHDVSIYIEQNKKQMAEAEDLDVNAAIHGNWTIENAKSKLHQFMQENRITAEYRYSSVGPDNSRSFIAEMSFYVTKLSRQITAREAGSNKMAASKSCALSLVRQLFHFNVIPAFAGTLKKDRSAENVVTYPVKLKPTVEEALDRCIDALDIQYNQPNSTDGTTNLLQEEVEEINEDIQETKGGVVPWAPPMVNWNPWTGCNIDEGPLATATLEQISDDLYSKQRESLQNDKGLQDMITERNKLPVFSFKSEILSAIHESSVIIVRGATGSGKTTQICQYILDDYVGTNQGAFCNIIVTQPRRISAVSVADRVACERNEDLGVSVGYSVRFESILPRPYGGIMFCTVGVLLRKLESGIRGVSHVIVDEIHERDLNTDFIMVVLRDMVHTYPDMRIILMSATIDTSIFSKYFGNCPVIEIPGRTFPIDTLFLEDCVQLTKFVPLVDPKKKRKDKDDEEGAEVESDANLNLKVNPSYGPEVTKAMSKIPEREVPFDLVERILLHIKERESEGAVLVFLPGWNLISMLMRRLMENPRFNSRDFLILPLHSMLPREDQRRVFQPAPPGCTKVILSTNIAETSVTINDVVYVIDTCRLKMKLYTSHNNMTNYATVWASRSNLEQRKGRAGRVRPGKCYFLCSRSRYEALEPHLTPEIFRTPLHEIALSIKLLRLGKISLFLSKAMEPPPIDAVIEAEATLRDLKCLTRNETLTPLGKILAKLPIEPRLGKMLVLSSLFNAGDAIATIAATDSTSVEVFQTSVDQKRLSGRQRRFAGDKNSDHLALLNAYHSWEEVRETKEYFLEEYCEREMLSNPTLTVISEAKRQLKDLMIQFGFPEISFVPQTYSYFGPDSELDVVTSLIAFGHYPNVCYHKEKRKVLTTESKLALVHKSSVNCSIFELKFPSPFFVFGEKIRTKAVSCKQMTMVAPLQLLLFASKKIEYVDGKVRLDNWINLEMDALVAGKIVALRPRIEKLILLVSQDPEYANALSEQDKHLVKIVKMLCEFDAGRDGLEDTSSATGRRESYRGGMNNRRGVKRSYDDMSMNSPGGYNGQGRGFAPRQRFDRDDFSSQPNRGGGSRFSSSFSGTEMSSWRGGSGFGRGQNSDFTSVGQSYVSNRMNESYNMGNSRGSNMFQSRGPWQGRGSRGSYGGFGLGGQ</sequence>
<dbReference type="SUPFAM" id="SSF52540">
    <property type="entry name" value="P-loop containing nucleoside triphosphate hydrolases"/>
    <property type="match status" value="1"/>
</dbReference>
<dbReference type="InterPro" id="IPR007502">
    <property type="entry name" value="Helicase-assoc_dom"/>
</dbReference>
<dbReference type="Pfam" id="PF00270">
    <property type="entry name" value="DEAD"/>
    <property type="match status" value="1"/>
</dbReference>
<feature type="compositionally biased region" description="Polar residues" evidence="8">
    <location>
        <begin position="1201"/>
        <end position="1215"/>
    </location>
</feature>
<evidence type="ECO:0000259" key="11">
    <source>
        <dbReference type="PROSITE" id="PS51194"/>
    </source>
</evidence>
<dbReference type="SMART" id="SM00358">
    <property type="entry name" value="DSRM"/>
    <property type="match status" value="1"/>
</dbReference>
<dbReference type="GO" id="GO:0005730">
    <property type="term" value="C:nucleolus"/>
    <property type="evidence" value="ECO:0007669"/>
    <property type="project" value="TreeGrafter"/>
</dbReference>
<evidence type="ECO:0000256" key="8">
    <source>
        <dbReference type="SAM" id="MobiDB-lite"/>
    </source>
</evidence>
<dbReference type="Gene3D" id="1.20.120.1080">
    <property type="match status" value="1"/>
</dbReference>
<dbReference type="SMART" id="SM00487">
    <property type="entry name" value="DEXDc"/>
    <property type="match status" value="1"/>
</dbReference>
<dbReference type="GO" id="GO:0043138">
    <property type="term" value="F:3'-5' DNA helicase activity"/>
    <property type="evidence" value="ECO:0007669"/>
    <property type="project" value="TreeGrafter"/>
</dbReference>
<evidence type="ECO:0000256" key="2">
    <source>
        <dbReference type="ARBA" id="ARBA00012552"/>
    </source>
</evidence>
<dbReference type="InterPro" id="IPR044446">
    <property type="entry name" value="DHX9_DSRM_2"/>
</dbReference>
<dbReference type="Gene3D" id="3.30.160.20">
    <property type="match status" value="1"/>
</dbReference>
<evidence type="ECO:0000256" key="4">
    <source>
        <dbReference type="ARBA" id="ARBA00022801"/>
    </source>
</evidence>
<dbReference type="SMART" id="SM00490">
    <property type="entry name" value="HELICc"/>
    <property type="match status" value="1"/>
</dbReference>
<evidence type="ECO:0000313" key="13">
    <source>
        <dbReference type="Proteomes" id="UP001187531"/>
    </source>
</evidence>
<comment type="caution">
    <text evidence="12">The sequence shown here is derived from an EMBL/GenBank/DDBJ whole genome shotgun (WGS) entry which is preliminary data.</text>
</comment>
<dbReference type="InterPro" id="IPR014720">
    <property type="entry name" value="dsRBD_dom"/>
</dbReference>
<feature type="compositionally biased region" description="Low complexity" evidence="8">
    <location>
        <begin position="46"/>
        <end position="57"/>
    </location>
</feature>
<proteinExistence type="inferred from homology"/>
<dbReference type="GO" id="GO:1990904">
    <property type="term" value="C:ribonucleoprotein complex"/>
    <property type="evidence" value="ECO:0007669"/>
    <property type="project" value="TreeGrafter"/>
</dbReference>
<dbReference type="CDD" id="cd18791">
    <property type="entry name" value="SF2_C_RHA"/>
    <property type="match status" value="1"/>
</dbReference>
<feature type="region of interest" description="Disordered" evidence="8">
    <location>
        <begin position="31"/>
        <end position="58"/>
    </location>
</feature>
<reference evidence="12" key="1">
    <citation type="submission" date="2023-07" db="EMBL/GenBank/DDBJ databases">
        <title>Chromosome-level genome assembly of Artemia franciscana.</title>
        <authorList>
            <person name="Jo E."/>
        </authorList>
    </citation>
    <scope>NUCLEOTIDE SEQUENCE</scope>
    <source>
        <tissue evidence="12">Whole body</tissue>
    </source>
</reference>
<accession>A0AA88HGS9</accession>
<dbReference type="GO" id="GO:0016887">
    <property type="term" value="F:ATP hydrolysis activity"/>
    <property type="evidence" value="ECO:0007669"/>
    <property type="project" value="TreeGrafter"/>
</dbReference>
<dbReference type="PANTHER" id="PTHR18934:SF119">
    <property type="entry name" value="ATP-DEPENDENT RNA HELICASE A"/>
    <property type="match status" value="1"/>
</dbReference>
<keyword evidence="7" id="KW-0694">RNA-binding</keyword>
<dbReference type="PANTHER" id="PTHR18934">
    <property type="entry name" value="ATP-DEPENDENT RNA HELICASE"/>
    <property type="match status" value="1"/>
</dbReference>
<protein>
    <recommendedName>
        <fullName evidence="2">RNA helicase</fullName>
        <ecNumber evidence="2">3.6.4.13</ecNumber>
    </recommendedName>
</protein>
<evidence type="ECO:0000256" key="1">
    <source>
        <dbReference type="ARBA" id="ARBA00008792"/>
    </source>
</evidence>
<dbReference type="GO" id="GO:0003725">
    <property type="term" value="F:double-stranded RNA binding"/>
    <property type="evidence" value="ECO:0007669"/>
    <property type="project" value="InterPro"/>
</dbReference>
<dbReference type="EMBL" id="JAVRJZ010000021">
    <property type="protein sequence ID" value="KAK2704992.1"/>
    <property type="molecule type" value="Genomic_DNA"/>
</dbReference>
<feature type="domain" description="Helicase C-terminal" evidence="11">
    <location>
        <begin position="580"/>
        <end position="753"/>
    </location>
</feature>
<keyword evidence="5" id="KW-0347">Helicase</keyword>
<dbReference type="FunFam" id="3.40.50.300:FF:000284">
    <property type="entry name" value="probable ATP-dependent RNA helicase YTHDC2"/>
    <property type="match status" value="1"/>
</dbReference>
<dbReference type="CDD" id="cd19855">
    <property type="entry name" value="DSRM_DHX9_rpt2"/>
    <property type="match status" value="1"/>
</dbReference>
<evidence type="ECO:0000259" key="10">
    <source>
        <dbReference type="PROSITE" id="PS51192"/>
    </source>
</evidence>
<keyword evidence="4" id="KW-0378">Hydrolase</keyword>
<dbReference type="InterPro" id="IPR014001">
    <property type="entry name" value="Helicase_ATP-bd"/>
</dbReference>
<dbReference type="PROSITE" id="PS50137">
    <property type="entry name" value="DS_RBD"/>
    <property type="match status" value="2"/>
</dbReference>
<evidence type="ECO:0000313" key="12">
    <source>
        <dbReference type="EMBL" id="KAK2704992.1"/>
    </source>
</evidence>
<feature type="domain" description="DRBM" evidence="9">
    <location>
        <begin position="1"/>
        <end position="26"/>
    </location>
</feature>
<dbReference type="GO" id="GO:0045944">
    <property type="term" value="P:positive regulation of transcription by RNA polymerase II"/>
    <property type="evidence" value="ECO:0007669"/>
    <property type="project" value="TreeGrafter"/>
</dbReference>
<dbReference type="Pfam" id="PF00035">
    <property type="entry name" value="dsrm"/>
    <property type="match status" value="1"/>
</dbReference>
<keyword evidence="3" id="KW-0547">Nucleotide-binding</keyword>
<dbReference type="GO" id="GO:0003724">
    <property type="term" value="F:RNA helicase activity"/>
    <property type="evidence" value="ECO:0007669"/>
    <property type="project" value="UniProtKB-EC"/>
</dbReference>
<dbReference type="InterPro" id="IPR011545">
    <property type="entry name" value="DEAD/DEAH_box_helicase_dom"/>
</dbReference>
<dbReference type="PROSITE" id="PS00690">
    <property type="entry name" value="DEAH_ATP_HELICASE"/>
    <property type="match status" value="1"/>
</dbReference>
<dbReference type="SMART" id="SM00847">
    <property type="entry name" value="HA2"/>
    <property type="match status" value="1"/>
</dbReference>
<evidence type="ECO:0000256" key="7">
    <source>
        <dbReference type="PROSITE-ProRule" id="PRU00266"/>
    </source>
</evidence>
<feature type="region of interest" description="Disordered" evidence="8">
    <location>
        <begin position="1093"/>
        <end position="1187"/>
    </location>
</feature>
<evidence type="ECO:0000256" key="6">
    <source>
        <dbReference type="ARBA" id="ARBA00022840"/>
    </source>
</evidence>
<dbReference type="Proteomes" id="UP001187531">
    <property type="component" value="Unassembled WGS sequence"/>
</dbReference>
<gene>
    <name evidence="12" type="ORF">QYM36_017142</name>
</gene>
<dbReference type="GO" id="GO:0005524">
    <property type="term" value="F:ATP binding"/>
    <property type="evidence" value="ECO:0007669"/>
    <property type="project" value="UniProtKB-KW"/>
</dbReference>
<dbReference type="PROSITE" id="PS51194">
    <property type="entry name" value="HELICASE_CTER"/>
    <property type="match status" value="1"/>
</dbReference>
<dbReference type="EC" id="3.6.4.13" evidence="2"/>
<evidence type="ECO:0000259" key="9">
    <source>
        <dbReference type="PROSITE" id="PS50137"/>
    </source>
</evidence>
<comment type="similarity">
    <text evidence="1">Belongs to the DEAD box helicase family. DEAH subfamily.</text>
</comment>
<dbReference type="InterPro" id="IPR027417">
    <property type="entry name" value="P-loop_NTPase"/>
</dbReference>
<feature type="region of interest" description="Disordered" evidence="8">
    <location>
        <begin position="1201"/>
        <end position="1237"/>
    </location>
</feature>
<feature type="compositionally biased region" description="Low complexity" evidence="8">
    <location>
        <begin position="1160"/>
        <end position="1174"/>
    </location>
</feature>
<feature type="compositionally biased region" description="Gly residues" evidence="8">
    <location>
        <begin position="1224"/>
        <end position="1237"/>
    </location>
</feature>